<reference evidence="3" key="2">
    <citation type="submission" date="2020-06" db="EMBL/GenBank/DDBJ databases">
        <title>Helianthus annuus Genome sequencing and assembly Release 2.</title>
        <authorList>
            <person name="Gouzy J."/>
            <person name="Langlade N."/>
            <person name="Munos S."/>
        </authorList>
    </citation>
    <scope>NUCLEOTIDE SEQUENCE</scope>
    <source>
        <tissue evidence="3">Leaves</tissue>
    </source>
</reference>
<sequence length="175" mass="19473">MHILLNSISIKGFLLYGPPGCGKTLIAQAVANEAGVNFIHIKGPELLNKYDGESELALRTIFSRARTCSPCILFFDELLTELDGNDQREGVYVIAATNRPKVMDKAILRPGRLGTHMYVPLPNQEQREMILKALSRNKPLDVDVDLGAIARSEACANLNGSDLKRMVRFSFFYEC</sequence>
<dbReference type="PANTHER" id="PTHR48470">
    <property type="entry name" value="CELL DIVISION CONTROL PROTEIN 48 C ISOFORM 1"/>
    <property type="match status" value="1"/>
</dbReference>
<dbReference type="GO" id="GO:0005524">
    <property type="term" value="F:ATP binding"/>
    <property type="evidence" value="ECO:0007669"/>
    <property type="project" value="UniProtKB-KW"/>
</dbReference>
<gene>
    <name evidence="3" type="ORF">HanXRQr2_Chr11g0467781</name>
</gene>
<reference evidence="3" key="1">
    <citation type="journal article" date="2017" name="Nature">
        <title>The sunflower genome provides insights into oil metabolism, flowering and Asterid evolution.</title>
        <authorList>
            <person name="Badouin H."/>
            <person name="Gouzy J."/>
            <person name="Grassa C.J."/>
            <person name="Murat F."/>
            <person name="Staton S.E."/>
            <person name="Cottret L."/>
            <person name="Lelandais-Briere C."/>
            <person name="Owens G.L."/>
            <person name="Carrere S."/>
            <person name="Mayjonade B."/>
            <person name="Legrand L."/>
            <person name="Gill N."/>
            <person name="Kane N.C."/>
            <person name="Bowers J.E."/>
            <person name="Hubner S."/>
            <person name="Bellec A."/>
            <person name="Berard A."/>
            <person name="Berges H."/>
            <person name="Blanchet N."/>
            <person name="Boniface M.C."/>
            <person name="Brunel D."/>
            <person name="Catrice O."/>
            <person name="Chaidir N."/>
            <person name="Claudel C."/>
            <person name="Donnadieu C."/>
            <person name="Faraut T."/>
            <person name="Fievet G."/>
            <person name="Helmstetter N."/>
            <person name="King M."/>
            <person name="Knapp S.J."/>
            <person name="Lai Z."/>
            <person name="Le Paslier M.C."/>
            <person name="Lippi Y."/>
            <person name="Lorenzon L."/>
            <person name="Mandel J.R."/>
            <person name="Marage G."/>
            <person name="Marchand G."/>
            <person name="Marquand E."/>
            <person name="Bret-Mestries E."/>
            <person name="Morien E."/>
            <person name="Nambeesan S."/>
            <person name="Nguyen T."/>
            <person name="Pegot-Espagnet P."/>
            <person name="Pouilly N."/>
            <person name="Raftis F."/>
            <person name="Sallet E."/>
            <person name="Schiex T."/>
            <person name="Thomas J."/>
            <person name="Vandecasteele C."/>
            <person name="Vares D."/>
            <person name="Vear F."/>
            <person name="Vautrin S."/>
            <person name="Crespi M."/>
            <person name="Mangin B."/>
            <person name="Burke J.M."/>
            <person name="Salse J."/>
            <person name="Munos S."/>
            <person name="Vincourt P."/>
            <person name="Rieseberg L.H."/>
            <person name="Langlade N.B."/>
        </authorList>
    </citation>
    <scope>NUCLEOTIDE SEQUENCE</scope>
    <source>
        <tissue evidence="3">Leaves</tissue>
    </source>
</reference>
<accession>A0A9K3HKE6</accession>
<feature type="domain" description="AAA+ ATPase" evidence="2">
    <location>
        <begin position="9"/>
        <end position="123"/>
    </location>
</feature>
<dbReference type="SUPFAM" id="SSF52540">
    <property type="entry name" value="P-loop containing nucleoside triphosphate hydrolases"/>
    <property type="match status" value="1"/>
</dbReference>
<evidence type="ECO:0000256" key="1">
    <source>
        <dbReference type="RuleBase" id="RU003651"/>
    </source>
</evidence>
<evidence type="ECO:0000313" key="4">
    <source>
        <dbReference type="Proteomes" id="UP000215914"/>
    </source>
</evidence>
<dbReference type="InterPro" id="IPR055278">
    <property type="entry name" value="CDC48c"/>
</dbReference>
<comment type="similarity">
    <text evidence="1">Belongs to the AAA ATPase family.</text>
</comment>
<keyword evidence="1" id="KW-0547">Nucleotide-binding</keyword>
<dbReference type="GO" id="GO:0016887">
    <property type="term" value="F:ATP hydrolysis activity"/>
    <property type="evidence" value="ECO:0007669"/>
    <property type="project" value="InterPro"/>
</dbReference>
<dbReference type="InterPro" id="IPR003593">
    <property type="entry name" value="AAA+_ATPase"/>
</dbReference>
<dbReference type="InterPro" id="IPR003959">
    <property type="entry name" value="ATPase_AAA_core"/>
</dbReference>
<dbReference type="SMART" id="SM00382">
    <property type="entry name" value="AAA"/>
    <property type="match status" value="1"/>
</dbReference>
<dbReference type="Gene3D" id="3.40.50.300">
    <property type="entry name" value="P-loop containing nucleotide triphosphate hydrolases"/>
    <property type="match status" value="2"/>
</dbReference>
<keyword evidence="4" id="KW-1185">Reference proteome</keyword>
<organism evidence="3 4">
    <name type="scientific">Helianthus annuus</name>
    <name type="common">Common sunflower</name>
    <dbReference type="NCBI Taxonomy" id="4232"/>
    <lineage>
        <taxon>Eukaryota</taxon>
        <taxon>Viridiplantae</taxon>
        <taxon>Streptophyta</taxon>
        <taxon>Embryophyta</taxon>
        <taxon>Tracheophyta</taxon>
        <taxon>Spermatophyta</taxon>
        <taxon>Magnoliopsida</taxon>
        <taxon>eudicotyledons</taxon>
        <taxon>Gunneridae</taxon>
        <taxon>Pentapetalae</taxon>
        <taxon>asterids</taxon>
        <taxon>campanulids</taxon>
        <taxon>Asterales</taxon>
        <taxon>Asteraceae</taxon>
        <taxon>Asteroideae</taxon>
        <taxon>Heliantheae alliance</taxon>
        <taxon>Heliantheae</taxon>
        <taxon>Helianthus</taxon>
    </lineage>
</organism>
<dbReference type="AlphaFoldDB" id="A0A9K3HKE6"/>
<proteinExistence type="inferred from homology"/>
<dbReference type="Pfam" id="PF00004">
    <property type="entry name" value="AAA"/>
    <property type="match status" value="1"/>
</dbReference>
<dbReference type="Gene3D" id="1.10.8.60">
    <property type="match status" value="1"/>
</dbReference>
<name>A0A9K3HKE6_HELAN</name>
<comment type="caution">
    <text evidence="3">The sequence shown here is derived from an EMBL/GenBank/DDBJ whole genome shotgun (WGS) entry which is preliminary data.</text>
</comment>
<dbReference type="PROSITE" id="PS00674">
    <property type="entry name" value="AAA"/>
    <property type="match status" value="1"/>
</dbReference>
<keyword evidence="1" id="KW-0067">ATP-binding</keyword>
<dbReference type="InterPro" id="IPR003960">
    <property type="entry name" value="ATPase_AAA_CS"/>
</dbReference>
<evidence type="ECO:0000259" key="2">
    <source>
        <dbReference type="SMART" id="SM00382"/>
    </source>
</evidence>
<dbReference type="Gramene" id="mRNA:HanXRQr2_Chr11g0467781">
    <property type="protein sequence ID" value="mRNA:HanXRQr2_Chr11g0467781"/>
    <property type="gene ID" value="HanXRQr2_Chr11g0467781"/>
</dbReference>
<protein>
    <submittedName>
        <fullName evidence="3">AAA+ ATPase domain, ATPase, AAA-type, core</fullName>
    </submittedName>
</protein>
<dbReference type="Proteomes" id="UP000215914">
    <property type="component" value="Unassembled WGS sequence"/>
</dbReference>
<dbReference type="InterPro" id="IPR027417">
    <property type="entry name" value="P-loop_NTPase"/>
</dbReference>
<dbReference type="EMBL" id="MNCJ02000326">
    <property type="protein sequence ID" value="KAF5780063.1"/>
    <property type="molecule type" value="Genomic_DNA"/>
</dbReference>
<evidence type="ECO:0000313" key="3">
    <source>
        <dbReference type="EMBL" id="KAF5780063.1"/>
    </source>
</evidence>
<dbReference type="PANTHER" id="PTHR48470:SF1">
    <property type="entry name" value="CELL DIVISION CONTROL PROTEIN 48 C ISOFORM 1"/>
    <property type="match status" value="1"/>
</dbReference>